<keyword evidence="1" id="KW-1133">Transmembrane helix</keyword>
<protein>
    <submittedName>
        <fullName evidence="2">Uncharacterized protein</fullName>
    </submittedName>
</protein>
<dbReference type="EMBL" id="MN740533">
    <property type="protein sequence ID" value="QHU31909.1"/>
    <property type="molecule type" value="Genomic_DNA"/>
</dbReference>
<accession>A0A6C0LLW5</accession>
<reference evidence="2" key="1">
    <citation type="journal article" date="2020" name="Nature">
        <title>Giant virus diversity and host interactions through global metagenomics.</title>
        <authorList>
            <person name="Schulz F."/>
            <person name="Roux S."/>
            <person name="Paez-Espino D."/>
            <person name="Jungbluth S."/>
            <person name="Walsh D.A."/>
            <person name="Denef V.J."/>
            <person name="McMahon K.D."/>
            <person name="Konstantinidis K.T."/>
            <person name="Eloe-Fadrosh E.A."/>
            <person name="Kyrpides N.C."/>
            <person name="Woyke T."/>
        </authorList>
    </citation>
    <scope>NUCLEOTIDE SEQUENCE</scope>
    <source>
        <strain evidence="2">GVMAG-M-3300027963-41</strain>
    </source>
</reference>
<evidence type="ECO:0000313" key="2">
    <source>
        <dbReference type="EMBL" id="QHU31909.1"/>
    </source>
</evidence>
<keyword evidence="1" id="KW-0472">Membrane</keyword>
<keyword evidence="1" id="KW-0812">Transmembrane</keyword>
<organism evidence="2">
    <name type="scientific">viral metagenome</name>
    <dbReference type="NCBI Taxonomy" id="1070528"/>
    <lineage>
        <taxon>unclassified sequences</taxon>
        <taxon>metagenomes</taxon>
        <taxon>organismal metagenomes</taxon>
    </lineage>
</organism>
<evidence type="ECO:0000256" key="1">
    <source>
        <dbReference type="SAM" id="Phobius"/>
    </source>
</evidence>
<sequence>MDPLVLQDSLVLQDPVAYTPLPSAPPADTVVTVRPEPLTIRLVSVHTAAPIPPVAENRKWLTYCCFIIIVVLFGIFAFYTMLYGGRKN</sequence>
<dbReference type="AlphaFoldDB" id="A0A6C0LLW5"/>
<feature type="transmembrane region" description="Helical" evidence="1">
    <location>
        <begin position="60"/>
        <end position="82"/>
    </location>
</feature>
<name>A0A6C0LLW5_9ZZZZ</name>
<proteinExistence type="predicted"/>